<evidence type="ECO:0000259" key="6">
    <source>
        <dbReference type="Pfam" id="PF08281"/>
    </source>
</evidence>
<dbReference type="RefSeq" id="WP_225554603.1">
    <property type="nucleotide sequence ID" value="NZ_JADEYP010000029.1"/>
</dbReference>
<dbReference type="InterPro" id="IPR013249">
    <property type="entry name" value="RNA_pol_sigma70_r4_t2"/>
</dbReference>
<evidence type="ECO:0000313" key="7">
    <source>
        <dbReference type="EMBL" id="MCA5006240.1"/>
    </source>
</evidence>
<comment type="caution">
    <text evidence="7">The sequence shown here is derived from an EMBL/GenBank/DDBJ whole genome shotgun (WGS) entry which is preliminary data.</text>
</comment>
<organism evidence="7 8">
    <name type="scientific">Sphingobacterium bovistauri</name>
    <dbReference type="NCBI Taxonomy" id="2781959"/>
    <lineage>
        <taxon>Bacteria</taxon>
        <taxon>Pseudomonadati</taxon>
        <taxon>Bacteroidota</taxon>
        <taxon>Sphingobacteriia</taxon>
        <taxon>Sphingobacteriales</taxon>
        <taxon>Sphingobacteriaceae</taxon>
        <taxon>Sphingobacterium</taxon>
    </lineage>
</organism>
<dbReference type="SUPFAM" id="SSF88946">
    <property type="entry name" value="Sigma2 domain of RNA polymerase sigma factors"/>
    <property type="match status" value="1"/>
</dbReference>
<keyword evidence="4" id="KW-0804">Transcription</keyword>
<keyword evidence="2" id="KW-0805">Transcription regulation</keyword>
<dbReference type="Pfam" id="PF04542">
    <property type="entry name" value="Sigma70_r2"/>
    <property type="match status" value="1"/>
</dbReference>
<dbReference type="Gene3D" id="1.10.1740.10">
    <property type="match status" value="1"/>
</dbReference>
<dbReference type="InterPro" id="IPR014327">
    <property type="entry name" value="RNA_pol_sigma70_bacteroid"/>
</dbReference>
<dbReference type="InterPro" id="IPR036388">
    <property type="entry name" value="WH-like_DNA-bd_sf"/>
</dbReference>
<evidence type="ECO:0000259" key="5">
    <source>
        <dbReference type="Pfam" id="PF04542"/>
    </source>
</evidence>
<keyword evidence="3" id="KW-0731">Sigma factor</keyword>
<proteinExistence type="inferred from homology"/>
<reference evidence="7" key="1">
    <citation type="submission" date="2020-10" db="EMBL/GenBank/DDBJ databases">
        <authorList>
            <person name="Lu T."/>
            <person name="Wang Q."/>
            <person name="Han X."/>
        </authorList>
    </citation>
    <scope>NUCLEOTIDE SEQUENCE</scope>
    <source>
        <strain evidence="7">WQ 366</strain>
    </source>
</reference>
<dbReference type="Proteomes" id="UP001165302">
    <property type="component" value="Unassembled WGS sequence"/>
</dbReference>
<feature type="domain" description="RNA polymerase sigma-70 region 2" evidence="5">
    <location>
        <begin position="25"/>
        <end position="89"/>
    </location>
</feature>
<dbReference type="InterPro" id="IPR013325">
    <property type="entry name" value="RNA_pol_sigma_r2"/>
</dbReference>
<dbReference type="PANTHER" id="PTHR43133">
    <property type="entry name" value="RNA POLYMERASE ECF-TYPE SIGMA FACTO"/>
    <property type="match status" value="1"/>
</dbReference>
<sequence>MDIEDLSLEEKLDLSTNSPKVFEQLYEKYARPMFNYIFSKVGDKKIAEDLLQDVFIEFWEKRLEVQTSAYGFILQIAKYKIFNHYRSERVRDKYIMHLGNFLTEINELTPHKYLEAKELMLQIEALIDELAPQCKKVFYMSRFEHKSNTEIAEELNLSKRTVENYISSSMNFIKHKNKFLFIILFFYI</sequence>
<accession>A0ABS7Z7S3</accession>
<dbReference type="InterPro" id="IPR007627">
    <property type="entry name" value="RNA_pol_sigma70_r2"/>
</dbReference>
<dbReference type="SUPFAM" id="SSF88659">
    <property type="entry name" value="Sigma3 and sigma4 domains of RNA polymerase sigma factors"/>
    <property type="match status" value="1"/>
</dbReference>
<evidence type="ECO:0000256" key="4">
    <source>
        <dbReference type="ARBA" id="ARBA00023163"/>
    </source>
</evidence>
<evidence type="ECO:0000256" key="2">
    <source>
        <dbReference type="ARBA" id="ARBA00023015"/>
    </source>
</evidence>
<dbReference type="NCBIfam" id="TIGR02937">
    <property type="entry name" value="sigma70-ECF"/>
    <property type="match status" value="1"/>
</dbReference>
<gene>
    <name evidence="7" type="ORF">IPZ78_13885</name>
</gene>
<dbReference type="NCBIfam" id="TIGR02985">
    <property type="entry name" value="Sig70_bacteroi1"/>
    <property type="match status" value="1"/>
</dbReference>
<evidence type="ECO:0000256" key="1">
    <source>
        <dbReference type="ARBA" id="ARBA00010641"/>
    </source>
</evidence>
<dbReference type="InterPro" id="IPR014284">
    <property type="entry name" value="RNA_pol_sigma-70_dom"/>
</dbReference>
<dbReference type="Pfam" id="PF08281">
    <property type="entry name" value="Sigma70_r4_2"/>
    <property type="match status" value="1"/>
</dbReference>
<feature type="domain" description="RNA polymerase sigma factor 70 region 4 type 2" evidence="6">
    <location>
        <begin position="121"/>
        <end position="167"/>
    </location>
</feature>
<comment type="similarity">
    <text evidence="1">Belongs to the sigma-70 factor family. ECF subfamily.</text>
</comment>
<dbReference type="InterPro" id="IPR013324">
    <property type="entry name" value="RNA_pol_sigma_r3/r4-like"/>
</dbReference>
<dbReference type="InterPro" id="IPR039425">
    <property type="entry name" value="RNA_pol_sigma-70-like"/>
</dbReference>
<protein>
    <submittedName>
        <fullName evidence="7">RNA polymerase sigma-70 factor</fullName>
    </submittedName>
</protein>
<name>A0ABS7Z7S3_9SPHI</name>
<dbReference type="Gene3D" id="1.10.10.10">
    <property type="entry name" value="Winged helix-like DNA-binding domain superfamily/Winged helix DNA-binding domain"/>
    <property type="match status" value="1"/>
</dbReference>
<evidence type="ECO:0000313" key="8">
    <source>
        <dbReference type="Proteomes" id="UP001165302"/>
    </source>
</evidence>
<evidence type="ECO:0000256" key="3">
    <source>
        <dbReference type="ARBA" id="ARBA00023082"/>
    </source>
</evidence>
<dbReference type="EMBL" id="JADEYP010000029">
    <property type="protein sequence ID" value="MCA5006240.1"/>
    <property type="molecule type" value="Genomic_DNA"/>
</dbReference>
<dbReference type="PANTHER" id="PTHR43133:SF46">
    <property type="entry name" value="RNA POLYMERASE SIGMA-70 FACTOR ECF SUBFAMILY"/>
    <property type="match status" value="1"/>
</dbReference>
<keyword evidence="8" id="KW-1185">Reference proteome</keyword>